<dbReference type="Proteomes" id="UP000266861">
    <property type="component" value="Unassembled WGS sequence"/>
</dbReference>
<reference evidence="1 2" key="1">
    <citation type="submission" date="2018-08" db="EMBL/GenBank/DDBJ databases">
        <title>Genome and evolution of the arbuscular mycorrhizal fungus Diversispora epigaea (formerly Glomus versiforme) and its bacterial endosymbionts.</title>
        <authorList>
            <person name="Sun X."/>
            <person name="Fei Z."/>
            <person name="Harrison M."/>
        </authorList>
    </citation>
    <scope>NUCLEOTIDE SEQUENCE [LARGE SCALE GENOMIC DNA]</scope>
    <source>
        <strain evidence="1 2">IT104</strain>
    </source>
</reference>
<dbReference type="AlphaFoldDB" id="A0A397HCL3"/>
<gene>
    <name evidence="1" type="ORF">Glove_375g16</name>
</gene>
<proteinExistence type="predicted"/>
<protein>
    <submittedName>
        <fullName evidence="1">Uncharacterized protein</fullName>
    </submittedName>
</protein>
<dbReference type="EMBL" id="PQFF01000338">
    <property type="protein sequence ID" value="RHZ58180.1"/>
    <property type="molecule type" value="Genomic_DNA"/>
</dbReference>
<sequence>MPENGPRGLGQIRANDEGAIGVVESGEIISSKRESILWNNARKWFREPEQIRENDGGASSAVFPVEWSEHRRKLKRAGSLEPPLIEKHNHTEAGYYYDLNSGGKIRII</sequence>
<evidence type="ECO:0000313" key="2">
    <source>
        <dbReference type="Proteomes" id="UP000266861"/>
    </source>
</evidence>
<accession>A0A397HCL3</accession>
<name>A0A397HCL3_9GLOM</name>
<comment type="caution">
    <text evidence="1">The sequence shown here is derived from an EMBL/GenBank/DDBJ whole genome shotgun (WGS) entry which is preliminary data.</text>
</comment>
<keyword evidence="2" id="KW-1185">Reference proteome</keyword>
<evidence type="ECO:0000313" key="1">
    <source>
        <dbReference type="EMBL" id="RHZ58180.1"/>
    </source>
</evidence>
<organism evidence="1 2">
    <name type="scientific">Diversispora epigaea</name>
    <dbReference type="NCBI Taxonomy" id="1348612"/>
    <lineage>
        <taxon>Eukaryota</taxon>
        <taxon>Fungi</taxon>
        <taxon>Fungi incertae sedis</taxon>
        <taxon>Mucoromycota</taxon>
        <taxon>Glomeromycotina</taxon>
        <taxon>Glomeromycetes</taxon>
        <taxon>Diversisporales</taxon>
        <taxon>Diversisporaceae</taxon>
        <taxon>Diversispora</taxon>
    </lineage>
</organism>